<evidence type="ECO:0000256" key="1">
    <source>
        <dbReference type="SAM" id="MobiDB-lite"/>
    </source>
</evidence>
<gene>
    <name evidence="3" type="ORF">SAMN06265360_12123</name>
</gene>
<dbReference type="SUPFAM" id="SSF55469">
    <property type="entry name" value="FMN-dependent nitroreductase-like"/>
    <property type="match status" value="1"/>
</dbReference>
<name>A0A238ZFR8_9PSEU</name>
<dbReference type="InterPro" id="IPR000415">
    <property type="entry name" value="Nitroreductase-like"/>
</dbReference>
<keyword evidence="2" id="KW-0472">Membrane</keyword>
<feature type="region of interest" description="Disordered" evidence="1">
    <location>
        <begin position="179"/>
        <end position="217"/>
    </location>
</feature>
<keyword evidence="2" id="KW-0812">Transmembrane</keyword>
<proteinExistence type="predicted"/>
<evidence type="ECO:0000256" key="2">
    <source>
        <dbReference type="SAM" id="Phobius"/>
    </source>
</evidence>
<protein>
    <recommendedName>
        <fullName evidence="5">Nitroreductase family protein</fullName>
    </recommendedName>
</protein>
<feature type="transmembrane region" description="Helical" evidence="2">
    <location>
        <begin position="82"/>
        <end position="104"/>
    </location>
</feature>
<reference evidence="3 4" key="1">
    <citation type="submission" date="2017-06" db="EMBL/GenBank/DDBJ databases">
        <authorList>
            <person name="Kim H.J."/>
            <person name="Triplett B.A."/>
        </authorList>
    </citation>
    <scope>NUCLEOTIDE SEQUENCE [LARGE SCALE GENOMIC DNA]</scope>
    <source>
        <strain evidence="3 4">DSM 45207</strain>
    </source>
</reference>
<dbReference type="Proteomes" id="UP000198348">
    <property type="component" value="Unassembled WGS sequence"/>
</dbReference>
<evidence type="ECO:0000313" key="3">
    <source>
        <dbReference type="EMBL" id="SNR81962.1"/>
    </source>
</evidence>
<accession>A0A238ZFR8</accession>
<dbReference type="RefSeq" id="WP_089302909.1">
    <property type="nucleotide sequence ID" value="NZ_FZNW01000021.1"/>
</dbReference>
<keyword evidence="4" id="KW-1185">Reference proteome</keyword>
<evidence type="ECO:0008006" key="5">
    <source>
        <dbReference type="Google" id="ProtNLM"/>
    </source>
</evidence>
<dbReference type="AlphaFoldDB" id="A0A238ZFR8"/>
<evidence type="ECO:0000313" key="4">
    <source>
        <dbReference type="Proteomes" id="UP000198348"/>
    </source>
</evidence>
<sequence>MTVSHTVPPPDVLDTLNATVRYTAQPLAGEIPNHSTVESAVMLAACAPSMLHDRPWHCRVTGTTIELHAVSRRTGTSENRGVLVSCGAALHHLMVAFAAFGWAATVVPFPAARLAIIARVYLHEAEPTDDSIRLAAAIARRYHDGSARAASPERAAAGRRADRIEALRAYPPVAGTMLTPIHHHPDLDRPGGPARSAGTAADIRVPQPRLPADETPRTPDQRWFALATRTDQREARLRAGLALSTVSLLATELGLSCESRVAPASRARNGSIRHVLLRVR</sequence>
<keyword evidence="2" id="KW-1133">Transmembrane helix</keyword>
<organism evidence="3 4">
    <name type="scientific">Haloechinothrix alba</name>
    <dbReference type="NCBI Taxonomy" id="664784"/>
    <lineage>
        <taxon>Bacteria</taxon>
        <taxon>Bacillati</taxon>
        <taxon>Actinomycetota</taxon>
        <taxon>Actinomycetes</taxon>
        <taxon>Pseudonocardiales</taxon>
        <taxon>Pseudonocardiaceae</taxon>
        <taxon>Haloechinothrix</taxon>
    </lineage>
</organism>
<dbReference type="OrthoDB" id="8156917at2"/>
<dbReference type="EMBL" id="FZNW01000021">
    <property type="protein sequence ID" value="SNR81962.1"/>
    <property type="molecule type" value="Genomic_DNA"/>
</dbReference>
<dbReference type="GO" id="GO:0016491">
    <property type="term" value="F:oxidoreductase activity"/>
    <property type="evidence" value="ECO:0007669"/>
    <property type="project" value="InterPro"/>
</dbReference>